<protein>
    <submittedName>
        <fullName evidence="2">Uncharacterized protein</fullName>
    </submittedName>
</protein>
<evidence type="ECO:0000313" key="3">
    <source>
        <dbReference type="Proteomes" id="UP000055045"/>
    </source>
</evidence>
<dbReference type="AlphaFoldDB" id="A0A101M7A6"/>
<reference evidence="2 3" key="1">
    <citation type="submission" date="2015-10" db="EMBL/GenBank/DDBJ databases">
        <title>Genome sequencing of Penicillium freii.</title>
        <authorList>
            <person name="Nguyen H.D."/>
            <person name="Visagie C.M."/>
            <person name="Seifert K.A."/>
        </authorList>
    </citation>
    <scope>NUCLEOTIDE SEQUENCE [LARGE SCALE GENOMIC DNA]</scope>
    <source>
        <strain evidence="2 3">DAOM 242723</strain>
    </source>
</reference>
<accession>A0A101M7A6</accession>
<sequence length="96" mass="10768">MKKGKTPWWQFWAKKANNAAAAEEEPEKCSLPRLTILYDGPSGERPSSGEAHVQRPESRTRIEFTAPQGLRLPPHLDVDSDVLSNMRNTLKGKGRV</sequence>
<gene>
    <name evidence="2" type="ORF">ACN42_g11986</name>
</gene>
<dbReference type="Proteomes" id="UP000055045">
    <property type="component" value="Unassembled WGS sequence"/>
</dbReference>
<organism evidence="2 3">
    <name type="scientific">Penicillium freii</name>
    <dbReference type="NCBI Taxonomy" id="48697"/>
    <lineage>
        <taxon>Eukaryota</taxon>
        <taxon>Fungi</taxon>
        <taxon>Dikarya</taxon>
        <taxon>Ascomycota</taxon>
        <taxon>Pezizomycotina</taxon>
        <taxon>Eurotiomycetes</taxon>
        <taxon>Eurotiomycetidae</taxon>
        <taxon>Eurotiales</taxon>
        <taxon>Aspergillaceae</taxon>
        <taxon>Penicillium</taxon>
    </lineage>
</organism>
<evidence type="ECO:0000256" key="1">
    <source>
        <dbReference type="SAM" id="MobiDB-lite"/>
    </source>
</evidence>
<feature type="region of interest" description="Disordered" evidence="1">
    <location>
        <begin position="39"/>
        <end position="59"/>
    </location>
</feature>
<dbReference type="OrthoDB" id="4367116at2759"/>
<proteinExistence type="predicted"/>
<dbReference type="EMBL" id="LLXE01001793">
    <property type="protein sequence ID" value="KUM55331.1"/>
    <property type="molecule type" value="Genomic_DNA"/>
</dbReference>
<evidence type="ECO:0000313" key="2">
    <source>
        <dbReference type="EMBL" id="KUM55331.1"/>
    </source>
</evidence>
<keyword evidence="3" id="KW-1185">Reference proteome</keyword>
<name>A0A101M7A6_PENFR</name>
<comment type="caution">
    <text evidence="2">The sequence shown here is derived from an EMBL/GenBank/DDBJ whole genome shotgun (WGS) entry which is preliminary data.</text>
</comment>